<dbReference type="OrthoDB" id="1747743at2759"/>
<accession>A0A371FQJ4</accession>
<sequence>MAQFLHTLNREIQDVVELQHYSTLGELVHQALKVGMQIRRSVSRKTYVGSSGWKGKEKEKEKELLNVATKRLVKKLALPTFESCWWTKPVEVAFTLGGYEDRMTCDVIPMEATYLLIWRLWQFDKRVMHDGITNKFTFVHFGQRVVLVPLSPREV</sequence>
<dbReference type="EMBL" id="QJKJ01008192">
    <property type="protein sequence ID" value="RDX80522.1"/>
    <property type="molecule type" value="Genomic_DNA"/>
</dbReference>
<dbReference type="Proteomes" id="UP000257109">
    <property type="component" value="Unassembled WGS sequence"/>
</dbReference>
<gene>
    <name evidence="1" type="ORF">CR513_38916</name>
</gene>
<reference evidence="1" key="1">
    <citation type="submission" date="2018-05" db="EMBL/GenBank/DDBJ databases">
        <title>Draft genome of Mucuna pruriens seed.</title>
        <authorList>
            <person name="Nnadi N.E."/>
            <person name="Vos R."/>
            <person name="Hasami M.H."/>
            <person name="Devisetty U.K."/>
            <person name="Aguiy J.C."/>
        </authorList>
    </citation>
    <scope>NUCLEOTIDE SEQUENCE [LARGE SCALE GENOMIC DNA]</scope>
    <source>
        <strain evidence="1">JCA_2017</strain>
    </source>
</reference>
<proteinExistence type="predicted"/>
<feature type="non-terminal residue" evidence="1">
    <location>
        <position position="1"/>
    </location>
</feature>
<comment type="caution">
    <text evidence="1">The sequence shown here is derived from an EMBL/GenBank/DDBJ whole genome shotgun (WGS) entry which is preliminary data.</text>
</comment>
<keyword evidence="2" id="KW-1185">Reference proteome</keyword>
<evidence type="ECO:0000313" key="1">
    <source>
        <dbReference type="EMBL" id="RDX80522.1"/>
    </source>
</evidence>
<dbReference type="PANTHER" id="PTHR35046:SF26">
    <property type="entry name" value="RNA-DIRECTED DNA POLYMERASE"/>
    <property type="match status" value="1"/>
</dbReference>
<dbReference type="PANTHER" id="PTHR35046">
    <property type="entry name" value="ZINC KNUCKLE (CCHC-TYPE) FAMILY PROTEIN"/>
    <property type="match status" value="1"/>
</dbReference>
<evidence type="ECO:0000313" key="2">
    <source>
        <dbReference type="Proteomes" id="UP000257109"/>
    </source>
</evidence>
<name>A0A371FQJ4_MUCPR</name>
<organism evidence="1 2">
    <name type="scientific">Mucuna pruriens</name>
    <name type="common">Velvet bean</name>
    <name type="synonym">Dolichos pruriens</name>
    <dbReference type="NCBI Taxonomy" id="157652"/>
    <lineage>
        <taxon>Eukaryota</taxon>
        <taxon>Viridiplantae</taxon>
        <taxon>Streptophyta</taxon>
        <taxon>Embryophyta</taxon>
        <taxon>Tracheophyta</taxon>
        <taxon>Spermatophyta</taxon>
        <taxon>Magnoliopsida</taxon>
        <taxon>eudicotyledons</taxon>
        <taxon>Gunneridae</taxon>
        <taxon>Pentapetalae</taxon>
        <taxon>rosids</taxon>
        <taxon>fabids</taxon>
        <taxon>Fabales</taxon>
        <taxon>Fabaceae</taxon>
        <taxon>Papilionoideae</taxon>
        <taxon>50 kb inversion clade</taxon>
        <taxon>NPAAA clade</taxon>
        <taxon>indigoferoid/millettioid clade</taxon>
        <taxon>Phaseoleae</taxon>
        <taxon>Mucuna</taxon>
    </lineage>
</organism>
<protein>
    <submittedName>
        <fullName evidence="1">Uncharacterized protein</fullName>
    </submittedName>
</protein>
<dbReference type="AlphaFoldDB" id="A0A371FQJ4"/>